<dbReference type="EMBL" id="BAABME010001305">
    <property type="protein sequence ID" value="GAA0148825.1"/>
    <property type="molecule type" value="Genomic_DNA"/>
</dbReference>
<reference evidence="3 4" key="1">
    <citation type="submission" date="2024-01" db="EMBL/GenBank/DDBJ databases">
        <title>The complete chloroplast genome sequence of Lithospermum erythrorhizon: insights into the phylogenetic relationship among Boraginaceae species and the maternal lineages of purple gromwells.</title>
        <authorList>
            <person name="Okada T."/>
            <person name="Watanabe K."/>
        </authorList>
    </citation>
    <scope>NUCLEOTIDE SEQUENCE [LARGE SCALE GENOMIC DNA]</scope>
</reference>
<evidence type="ECO:0000313" key="3">
    <source>
        <dbReference type="EMBL" id="GAA0148825.1"/>
    </source>
</evidence>
<name>A0AAV3PAZ3_LITER</name>
<evidence type="ECO:0000256" key="1">
    <source>
        <dbReference type="SAM" id="Coils"/>
    </source>
</evidence>
<accession>A0AAV3PAZ3</accession>
<keyword evidence="4" id="KW-1185">Reference proteome</keyword>
<gene>
    <name evidence="3" type="ORF">LIER_08161</name>
</gene>
<feature type="compositionally biased region" description="Acidic residues" evidence="2">
    <location>
        <begin position="256"/>
        <end position="284"/>
    </location>
</feature>
<organism evidence="3 4">
    <name type="scientific">Lithospermum erythrorhizon</name>
    <name type="common">Purple gromwell</name>
    <name type="synonym">Lithospermum officinale var. erythrorhizon</name>
    <dbReference type="NCBI Taxonomy" id="34254"/>
    <lineage>
        <taxon>Eukaryota</taxon>
        <taxon>Viridiplantae</taxon>
        <taxon>Streptophyta</taxon>
        <taxon>Embryophyta</taxon>
        <taxon>Tracheophyta</taxon>
        <taxon>Spermatophyta</taxon>
        <taxon>Magnoliopsida</taxon>
        <taxon>eudicotyledons</taxon>
        <taxon>Gunneridae</taxon>
        <taxon>Pentapetalae</taxon>
        <taxon>asterids</taxon>
        <taxon>lamiids</taxon>
        <taxon>Boraginales</taxon>
        <taxon>Boraginaceae</taxon>
        <taxon>Boraginoideae</taxon>
        <taxon>Lithospermeae</taxon>
        <taxon>Lithospermum</taxon>
    </lineage>
</organism>
<keyword evidence="1" id="KW-0175">Coiled coil</keyword>
<feature type="coiled-coil region" evidence="1">
    <location>
        <begin position="137"/>
        <end position="178"/>
    </location>
</feature>
<evidence type="ECO:0000256" key="2">
    <source>
        <dbReference type="SAM" id="MobiDB-lite"/>
    </source>
</evidence>
<feature type="region of interest" description="Disordered" evidence="2">
    <location>
        <begin position="253"/>
        <end position="284"/>
    </location>
</feature>
<comment type="caution">
    <text evidence="3">The sequence shown here is derived from an EMBL/GenBank/DDBJ whole genome shotgun (WGS) entry which is preliminary data.</text>
</comment>
<sequence length="284" mass="31654">MPHKVNFKVVTTDKDPLARISKRKSVSILESSSGAPPLALASKKSRKASKKVIPKDSPVIIEVITETFNPPSPVLLPPATITISDNTPALDIVPSTLESTPIRALVVTSSEFLTPFLWATKSAHRLFLKWKESEESRVNSETEKTTLEKRLSEVLRERDEARAQAEDLRRKHEDLQAICNGLLKSKSDLSSRPPPEVVIERFEEGQNFADLLIDNTVSIMKTFNLKVYEEFPSVQSMFPEFVGEHFGKEYVVPLTDGEEESDDDVDDAQSDDGLGEDEDQACSL</sequence>
<dbReference type="AlphaFoldDB" id="A0AAV3PAZ3"/>
<dbReference type="Proteomes" id="UP001454036">
    <property type="component" value="Unassembled WGS sequence"/>
</dbReference>
<protein>
    <submittedName>
        <fullName evidence="3">Uncharacterized protein</fullName>
    </submittedName>
</protein>
<proteinExistence type="predicted"/>
<evidence type="ECO:0000313" key="4">
    <source>
        <dbReference type="Proteomes" id="UP001454036"/>
    </source>
</evidence>